<reference evidence="1" key="1">
    <citation type="submission" date="2021-03" db="EMBL/GenBank/DDBJ databases">
        <title>Evolutionary priming and transition to the ectomycorrhizal habit in an iconic lineage of mushroom-forming fungi: is preadaptation a requirement?</title>
        <authorList>
            <consortium name="DOE Joint Genome Institute"/>
            <person name="Looney B.P."/>
            <person name="Miyauchi S."/>
            <person name="Morin E."/>
            <person name="Drula E."/>
            <person name="Courty P.E."/>
            <person name="Chicoki N."/>
            <person name="Fauchery L."/>
            <person name="Kohler A."/>
            <person name="Kuo A."/>
            <person name="LaButti K."/>
            <person name="Pangilinan J."/>
            <person name="Lipzen A."/>
            <person name="Riley R."/>
            <person name="Andreopoulos W."/>
            <person name="He G."/>
            <person name="Johnson J."/>
            <person name="Barry K.W."/>
            <person name="Grigoriev I.V."/>
            <person name="Nagy L."/>
            <person name="Hibbett D."/>
            <person name="Henrissat B."/>
            <person name="Matheny P.B."/>
            <person name="Labbe J."/>
            <person name="Martin A.F."/>
        </authorList>
    </citation>
    <scope>NUCLEOTIDE SEQUENCE</scope>
    <source>
        <strain evidence="1">BPL698</strain>
    </source>
</reference>
<sequence length="419" mass="46880">MGTCLSAILPRRSRVLGTFRRASPNGSAHLPLADDTVDKKDGPAMRRRALLVGITYSNAKTWSELDGPHDDVDRYQKLLLSVYGYRPEDIVVLKDLQEFPEHSRPTRVNMLRELKALVAGAEPGDRFTFFYSGHSDQQDATSDVGEEDDMDEMIITSDELSIIDNELKEILVLPLPVGCSLLAILDTCHSGTMLDLPHYHCNSVYVPWQSKGERRTMTMRNINVRRQATDIANSTRVTSIETALEGQRSADQASGQPLQVDTQTGESQPAAQMSPGGQSRGTRRPRERMLFSNQTRYASPEARFVCDGWCKHSEDLHPNILSLSACSDLQRAWEGPNGSLTTVLCNYLKDHNYPSYGALMSHINFQLHDNALALHDYTRDQRKKASHGEGDGFDGELDNFQEPELSSLVRLNMDDTLQL</sequence>
<comment type="caution">
    <text evidence="1">The sequence shown here is derived from an EMBL/GenBank/DDBJ whole genome shotgun (WGS) entry which is preliminary data.</text>
</comment>
<protein>
    <submittedName>
        <fullName evidence="1">Caspase domain-containing protein</fullName>
    </submittedName>
</protein>
<evidence type="ECO:0000313" key="1">
    <source>
        <dbReference type="EMBL" id="KAI9510660.1"/>
    </source>
</evidence>
<dbReference type="Proteomes" id="UP001207468">
    <property type="component" value="Unassembled WGS sequence"/>
</dbReference>
<dbReference type="EMBL" id="JAGFNK010000037">
    <property type="protein sequence ID" value="KAI9510660.1"/>
    <property type="molecule type" value="Genomic_DNA"/>
</dbReference>
<keyword evidence="2" id="KW-1185">Reference proteome</keyword>
<accession>A0ACC0UH74</accession>
<organism evidence="1 2">
    <name type="scientific">Russula earlei</name>
    <dbReference type="NCBI Taxonomy" id="71964"/>
    <lineage>
        <taxon>Eukaryota</taxon>
        <taxon>Fungi</taxon>
        <taxon>Dikarya</taxon>
        <taxon>Basidiomycota</taxon>
        <taxon>Agaricomycotina</taxon>
        <taxon>Agaricomycetes</taxon>
        <taxon>Russulales</taxon>
        <taxon>Russulaceae</taxon>
        <taxon>Russula</taxon>
    </lineage>
</organism>
<name>A0ACC0UH74_9AGAM</name>
<gene>
    <name evidence="1" type="ORF">F5148DRAFT_1281686</name>
</gene>
<proteinExistence type="predicted"/>
<evidence type="ECO:0000313" key="2">
    <source>
        <dbReference type="Proteomes" id="UP001207468"/>
    </source>
</evidence>